<keyword evidence="3" id="KW-1185">Reference proteome</keyword>
<sequence>MVQLNDVPPPNAPLTEGSSVPEPDTDHFPPVHAAHSYDRDRDTATTRLTLDYPGGLVVTTTVEVRLRHPHGFAVVSNVPTPKNGQVESAAAPPLPTYRVPLPTSFARPENEAEIKRFYIVCVGKEVGIFTGDYEDTVSPLVKGVPNNRAEGYSKFDDAVYQYARAYQGLRRGWQIRVVGSPHPVEFDDTYQWGGGEMLGSVDISGLDIDRALVSTIA</sequence>
<evidence type="ECO:0000313" key="2">
    <source>
        <dbReference type="EMBL" id="KAL0577481.1"/>
    </source>
</evidence>
<proteinExistence type="predicted"/>
<name>A0ABR3FPW0_9AGAR</name>
<comment type="caution">
    <text evidence="2">The sequence shown here is derived from an EMBL/GenBank/DDBJ whole genome shotgun (WGS) entry which is preliminary data.</text>
</comment>
<gene>
    <name evidence="2" type="ORF">V5O48_004505</name>
</gene>
<accession>A0ABR3FPW0</accession>
<organism evidence="2 3">
    <name type="scientific">Marasmius crinis-equi</name>
    <dbReference type="NCBI Taxonomy" id="585013"/>
    <lineage>
        <taxon>Eukaryota</taxon>
        <taxon>Fungi</taxon>
        <taxon>Dikarya</taxon>
        <taxon>Basidiomycota</taxon>
        <taxon>Agaricomycotina</taxon>
        <taxon>Agaricomycetes</taxon>
        <taxon>Agaricomycetidae</taxon>
        <taxon>Agaricales</taxon>
        <taxon>Marasmiineae</taxon>
        <taxon>Marasmiaceae</taxon>
        <taxon>Marasmius</taxon>
    </lineage>
</organism>
<reference evidence="2 3" key="1">
    <citation type="submission" date="2024-02" db="EMBL/GenBank/DDBJ databases">
        <title>A draft genome for the cacao thread blight pathogen Marasmius crinis-equi.</title>
        <authorList>
            <person name="Cohen S.P."/>
            <person name="Baruah I.K."/>
            <person name="Amoako-Attah I."/>
            <person name="Bukari Y."/>
            <person name="Meinhardt L.W."/>
            <person name="Bailey B.A."/>
        </authorList>
    </citation>
    <scope>NUCLEOTIDE SEQUENCE [LARGE SCALE GENOMIC DNA]</scope>
    <source>
        <strain evidence="2 3">GH-76</strain>
    </source>
</reference>
<feature type="region of interest" description="Disordered" evidence="1">
    <location>
        <begin position="1"/>
        <end position="41"/>
    </location>
</feature>
<feature type="compositionally biased region" description="Basic and acidic residues" evidence="1">
    <location>
        <begin position="24"/>
        <end position="41"/>
    </location>
</feature>
<dbReference type="EMBL" id="JBAHYK010000153">
    <property type="protein sequence ID" value="KAL0577481.1"/>
    <property type="molecule type" value="Genomic_DNA"/>
</dbReference>
<dbReference type="Proteomes" id="UP001465976">
    <property type="component" value="Unassembled WGS sequence"/>
</dbReference>
<evidence type="ECO:0000313" key="3">
    <source>
        <dbReference type="Proteomes" id="UP001465976"/>
    </source>
</evidence>
<protein>
    <submittedName>
        <fullName evidence="2">Uncharacterized protein</fullName>
    </submittedName>
</protein>
<evidence type="ECO:0000256" key="1">
    <source>
        <dbReference type="SAM" id="MobiDB-lite"/>
    </source>
</evidence>